<reference evidence="11 12" key="3">
    <citation type="submission" date="2019-09" db="EMBL/GenBank/DDBJ databases">
        <title>Taxonomic note: a critical rebuttal of the proposed division of the genus Arcobacter into six genera, emended descriptions of Arcobacter anaerophilus and the genus Arcobacter, and an assessment of genus-level boundaries for Epsilonproteobacteria using in silico genomic comparator tools.</title>
        <authorList>
            <person name="On S.L.W."/>
            <person name="Miller W.G."/>
            <person name="Biggs P."/>
            <person name="Cornelius A."/>
            <person name="Vandamme P."/>
        </authorList>
    </citation>
    <scope>NUCLEOTIDE SEQUENCE [LARGE SCALE GENOMIC DNA]</scope>
    <source>
        <strain evidence="11 12">LMG 26638</strain>
    </source>
</reference>
<dbReference type="Pfam" id="PF25994">
    <property type="entry name" value="HH_AprE"/>
    <property type="match status" value="1"/>
</dbReference>
<evidence type="ECO:0000256" key="6">
    <source>
        <dbReference type="ARBA" id="ARBA00022692"/>
    </source>
</evidence>
<keyword evidence="8" id="KW-0472">Membrane</keyword>
<dbReference type="InterPro" id="IPR006144">
    <property type="entry name" value="Secretion_HlyD_CS"/>
</dbReference>
<dbReference type="RefSeq" id="WP_130233609.1">
    <property type="nucleotide sequence ID" value="NZ_BMEF01000046.1"/>
</dbReference>
<feature type="domain" description="AprE-like long alpha-helical hairpin" evidence="9">
    <location>
        <begin position="112"/>
        <end position="281"/>
    </location>
</feature>
<dbReference type="AlphaFoldDB" id="A0A5C2H8Y2"/>
<evidence type="ECO:0000259" key="9">
    <source>
        <dbReference type="Pfam" id="PF25994"/>
    </source>
</evidence>
<feature type="domain" description="AprE-like beta-barrel" evidence="10">
    <location>
        <begin position="324"/>
        <end position="413"/>
    </location>
</feature>
<evidence type="ECO:0000256" key="8">
    <source>
        <dbReference type="ARBA" id="ARBA00023136"/>
    </source>
</evidence>
<organism evidence="11 12">
    <name type="scientific">Malaciobacter pacificus</name>
    <dbReference type="NCBI Taxonomy" id="1080223"/>
    <lineage>
        <taxon>Bacteria</taxon>
        <taxon>Pseudomonadati</taxon>
        <taxon>Campylobacterota</taxon>
        <taxon>Epsilonproteobacteria</taxon>
        <taxon>Campylobacterales</taxon>
        <taxon>Arcobacteraceae</taxon>
        <taxon>Malaciobacter</taxon>
    </lineage>
</organism>
<protein>
    <submittedName>
        <fullName evidence="11">Type I secretion system membrane fusion protein, HlyD family</fullName>
    </submittedName>
</protein>
<keyword evidence="5" id="KW-0997">Cell inner membrane</keyword>
<evidence type="ECO:0000256" key="2">
    <source>
        <dbReference type="ARBA" id="ARBA00009477"/>
    </source>
</evidence>
<comment type="subcellular location">
    <subcellularLocation>
        <location evidence="1">Cell inner membrane</location>
        <topology evidence="1">Single-pass membrane protein</topology>
    </subcellularLocation>
</comment>
<dbReference type="GO" id="GO:0009306">
    <property type="term" value="P:protein secretion"/>
    <property type="evidence" value="ECO:0007669"/>
    <property type="project" value="InterPro"/>
</dbReference>
<reference evidence="12" key="2">
    <citation type="submission" date="2019-09" db="EMBL/GenBank/DDBJ databases">
        <title>Complete genome sequencing of four Arcobacter species reveals a diverse suite of mobile elements.</title>
        <authorList>
            <person name="On S.L.W."/>
            <person name="Miller W.G."/>
            <person name="Biggs P."/>
            <person name="Cornelius A."/>
            <person name="Vandamme P."/>
        </authorList>
    </citation>
    <scope>NUCLEOTIDE SEQUENCE [LARGE SCALE GENOMIC DNA]</scope>
    <source>
        <strain evidence="12">LMG 26638</strain>
    </source>
</reference>
<dbReference type="NCBIfam" id="TIGR01843">
    <property type="entry name" value="type_I_hlyD"/>
    <property type="match status" value="1"/>
</dbReference>
<comment type="similarity">
    <text evidence="2">Belongs to the membrane fusion protein (MFP) (TC 8.A.1) family.</text>
</comment>
<dbReference type="PRINTS" id="PR01490">
    <property type="entry name" value="RTXTOXIND"/>
</dbReference>
<proteinExistence type="inferred from homology"/>
<dbReference type="InterPro" id="IPR010129">
    <property type="entry name" value="T1SS_HlyD"/>
</dbReference>
<dbReference type="InterPro" id="IPR058781">
    <property type="entry name" value="HH_AprE-like"/>
</dbReference>
<evidence type="ECO:0000313" key="12">
    <source>
        <dbReference type="Proteomes" id="UP000322726"/>
    </source>
</evidence>
<dbReference type="GO" id="GO:0005886">
    <property type="term" value="C:plasma membrane"/>
    <property type="evidence" value="ECO:0007669"/>
    <property type="project" value="UniProtKB-SubCell"/>
</dbReference>
<gene>
    <name evidence="11" type="ORF">APAC_1575</name>
</gene>
<dbReference type="PANTHER" id="PTHR30386">
    <property type="entry name" value="MEMBRANE FUSION SUBUNIT OF EMRAB-TOLC MULTIDRUG EFFLUX PUMP"/>
    <property type="match status" value="1"/>
</dbReference>
<dbReference type="EMBL" id="CP035928">
    <property type="protein sequence ID" value="QEP34678.1"/>
    <property type="molecule type" value="Genomic_DNA"/>
</dbReference>
<accession>A0A5C2H8Y2</accession>
<dbReference type="Gene3D" id="1.10.287.470">
    <property type="entry name" value="Helix hairpin bin"/>
    <property type="match status" value="1"/>
</dbReference>
<evidence type="ECO:0000256" key="1">
    <source>
        <dbReference type="ARBA" id="ARBA00004377"/>
    </source>
</evidence>
<evidence type="ECO:0000256" key="3">
    <source>
        <dbReference type="ARBA" id="ARBA00022448"/>
    </source>
</evidence>
<name>A0A5C2H8Y2_9BACT</name>
<keyword evidence="7" id="KW-1133">Transmembrane helix</keyword>
<dbReference type="PROSITE" id="PS00543">
    <property type="entry name" value="HLYD_FAMILY"/>
    <property type="match status" value="1"/>
</dbReference>
<reference evidence="11 12" key="1">
    <citation type="submission" date="2019-09" db="EMBL/GenBank/DDBJ databases">
        <title>Complete genome sequencing of four Arcobacter species reveals a diverse suite of mobile elements.</title>
        <authorList>
            <person name="Miller W.G."/>
            <person name="Yee E."/>
            <person name="Bono J.L."/>
        </authorList>
    </citation>
    <scope>NUCLEOTIDE SEQUENCE [LARGE SCALE GENOMIC DNA]</scope>
    <source>
        <strain evidence="11 12">LMG 26638</strain>
    </source>
</reference>
<dbReference type="InterPro" id="IPR058982">
    <property type="entry name" value="Beta-barrel_AprE"/>
</dbReference>
<keyword evidence="6" id="KW-0812">Transmembrane</keyword>
<evidence type="ECO:0000259" key="10">
    <source>
        <dbReference type="Pfam" id="PF26002"/>
    </source>
</evidence>
<keyword evidence="4" id="KW-1003">Cell membrane</keyword>
<dbReference type="OrthoDB" id="9810980at2"/>
<dbReference type="Gene3D" id="2.40.50.100">
    <property type="match status" value="1"/>
</dbReference>
<dbReference type="InterPro" id="IPR050739">
    <property type="entry name" value="MFP"/>
</dbReference>
<dbReference type="Gene3D" id="2.40.30.170">
    <property type="match status" value="1"/>
</dbReference>
<dbReference type="Pfam" id="PF26002">
    <property type="entry name" value="Beta-barrel_AprE"/>
    <property type="match status" value="1"/>
</dbReference>
<evidence type="ECO:0000256" key="7">
    <source>
        <dbReference type="ARBA" id="ARBA00022989"/>
    </source>
</evidence>
<dbReference type="KEGG" id="apai:APAC_1575"/>
<evidence type="ECO:0000256" key="5">
    <source>
        <dbReference type="ARBA" id="ARBA00022519"/>
    </source>
</evidence>
<dbReference type="Proteomes" id="UP000322726">
    <property type="component" value="Chromosome"/>
</dbReference>
<sequence>MKEIDKTSDYDYINSVSQALVEKVPNSTKVLLYIIVLLVVFFLIWAYFAKIDQLVRGESKVIPYGQNQIVQNFEGGVITDILVEEGDLVKKGDVLLKLKNKQYSSTYEKNILEIESLKARSNRLYAEANNKEFLFDKNNDIYQKEYELYKSDLSQLDSKLRVFDEQISQKEKEKNEIRSRIRHLEQSFNLIIQEQKVMDPLVKRGIVSKVEYLKLLREANTIKDELESVKLSLTRISSSVKEYKNRYKEAKIEFQNNAHKEYNEVIAKIEQSLKQNQGLEDQVNRTLVISPVTGYIKKMHVNTIGGSVQPAMDLIEIVPKDDNLLIEAKIKPEDIAFLHPEQKVTLKFTAYDFTIYGSLDGKIDKISPDSVTDKENNTYYLVYIKTNKNYLGTDAKPLEIMPGMRGSADIKTGQKTIMTYLLKPLIKTKQYALTEN</sequence>
<dbReference type="PANTHER" id="PTHR30386:SF26">
    <property type="entry name" value="TRANSPORT PROTEIN COMB"/>
    <property type="match status" value="1"/>
</dbReference>
<keyword evidence="12" id="KW-1185">Reference proteome</keyword>
<evidence type="ECO:0000313" key="11">
    <source>
        <dbReference type="EMBL" id="QEP34678.1"/>
    </source>
</evidence>
<keyword evidence="3" id="KW-0813">Transport</keyword>
<evidence type="ECO:0000256" key="4">
    <source>
        <dbReference type="ARBA" id="ARBA00022475"/>
    </source>
</evidence>